<comment type="caution">
    <text evidence="2">The sequence shown here is derived from an EMBL/GenBank/DDBJ whole genome shotgun (WGS) entry which is preliminary data.</text>
</comment>
<sequence>MPSFNLPSSAIHKKWSRSLPPILTVPSGATLTLDLPDASNNHITPSNAPTALSTFSLADANPVVGPVFVEGAQPGDVLRVDVLELDTADYGWTAIFPGFGLLADEFPDPVLEVWDLARAAITGRADFRPGISVPVRPFLGIMGVAPPRTASTAPSPPTSPAATSTAATSPSVPPSTCPFRSPAPSSPAATATPPRATARSAAPPSRPPPAPKSPSPWRRTCLGSPRPTTSAPSRAEELAMGEYAAMGVGPDLADAAKDATRGLIAWMQAEKGLSKTDAYILASVAANLKIVEAVNMPNYVVACSIPLAIFRF</sequence>
<dbReference type="GO" id="GO:0016811">
    <property type="term" value="F:hydrolase activity, acting on carbon-nitrogen (but not peptide) bonds, in linear amides"/>
    <property type="evidence" value="ECO:0007669"/>
    <property type="project" value="InterPro"/>
</dbReference>
<dbReference type="SUPFAM" id="SSF141130">
    <property type="entry name" value="Acetamidase/Formamidase-like"/>
    <property type="match status" value="2"/>
</dbReference>
<organism evidence="2 3">
    <name type="scientific">Parascedosporium putredinis</name>
    <dbReference type="NCBI Taxonomy" id="1442378"/>
    <lineage>
        <taxon>Eukaryota</taxon>
        <taxon>Fungi</taxon>
        <taxon>Dikarya</taxon>
        <taxon>Ascomycota</taxon>
        <taxon>Pezizomycotina</taxon>
        <taxon>Sordariomycetes</taxon>
        <taxon>Hypocreomycetidae</taxon>
        <taxon>Microascales</taxon>
        <taxon>Microascaceae</taxon>
        <taxon>Parascedosporium</taxon>
    </lineage>
</organism>
<dbReference type="EMBL" id="CALLCH030000001">
    <property type="protein sequence ID" value="CAI4210559.1"/>
    <property type="molecule type" value="Genomic_DNA"/>
</dbReference>
<gene>
    <name evidence="2" type="ORF">PPNO1_LOCUS361</name>
</gene>
<dbReference type="Proteomes" id="UP000838763">
    <property type="component" value="Unassembled WGS sequence"/>
</dbReference>
<keyword evidence="3" id="KW-1185">Reference proteome</keyword>
<dbReference type="InterPro" id="IPR004304">
    <property type="entry name" value="FmdA_AmdA"/>
</dbReference>
<reference evidence="2" key="1">
    <citation type="submission" date="2022-11" db="EMBL/GenBank/DDBJ databases">
        <authorList>
            <person name="Scott C."/>
            <person name="Bruce N."/>
        </authorList>
    </citation>
    <scope>NUCLEOTIDE SEQUENCE</scope>
</reference>
<accession>A0A9P1GV03</accession>
<proteinExistence type="predicted"/>
<dbReference type="PANTHER" id="PTHR31891">
    <property type="entry name" value="FORMAMIDASE C869.04-RELATED"/>
    <property type="match status" value="1"/>
</dbReference>
<feature type="compositionally biased region" description="Low complexity" evidence="1">
    <location>
        <begin position="180"/>
        <end position="203"/>
    </location>
</feature>
<feature type="region of interest" description="Disordered" evidence="1">
    <location>
        <begin position="148"/>
        <end position="234"/>
    </location>
</feature>
<evidence type="ECO:0000313" key="3">
    <source>
        <dbReference type="Proteomes" id="UP000838763"/>
    </source>
</evidence>
<protein>
    <submittedName>
        <fullName evidence="2">Uncharacterized protein</fullName>
    </submittedName>
</protein>
<dbReference type="Gene3D" id="3.10.28.20">
    <property type="entry name" value="Acetamidase/Formamidase-like domains"/>
    <property type="match status" value="1"/>
</dbReference>
<feature type="compositionally biased region" description="Low complexity" evidence="1">
    <location>
        <begin position="160"/>
        <end position="170"/>
    </location>
</feature>
<dbReference type="Gene3D" id="2.60.120.580">
    <property type="entry name" value="Acetamidase/Formamidase-like domains"/>
    <property type="match status" value="1"/>
</dbReference>
<evidence type="ECO:0000256" key="1">
    <source>
        <dbReference type="SAM" id="MobiDB-lite"/>
    </source>
</evidence>
<evidence type="ECO:0000313" key="2">
    <source>
        <dbReference type="EMBL" id="CAI4210559.1"/>
    </source>
</evidence>
<name>A0A9P1GV03_9PEZI</name>
<dbReference type="PANTHER" id="PTHR31891:SF1">
    <property type="entry name" value="FORMAMIDASE C869.04-RELATED"/>
    <property type="match status" value="1"/>
</dbReference>
<dbReference type="AlphaFoldDB" id="A0A9P1GV03"/>
<dbReference type="Pfam" id="PF03069">
    <property type="entry name" value="FmdA_AmdA"/>
    <property type="match status" value="1"/>
</dbReference>
<feature type="compositionally biased region" description="Pro residues" evidence="1">
    <location>
        <begin position="204"/>
        <end position="214"/>
    </location>
</feature>
<dbReference type="OrthoDB" id="3335528at2759"/>